<proteinExistence type="predicted"/>
<gene>
    <name evidence="1" type="ORF">Vafri_12659</name>
</gene>
<name>A0A8J4BBI6_9CHLO</name>
<protein>
    <submittedName>
        <fullName evidence="1">Uncharacterized protein</fullName>
    </submittedName>
</protein>
<evidence type="ECO:0000313" key="2">
    <source>
        <dbReference type="Proteomes" id="UP000747399"/>
    </source>
</evidence>
<comment type="caution">
    <text evidence="1">The sequence shown here is derived from an EMBL/GenBank/DDBJ whole genome shotgun (WGS) entry which is preliminary data.</text>
</comment>
<dbReference type="EMBL" id="BNCO01000027">
    <property type="protein sequence ID" value="GIL57432.1"/>
    <property type="molecule type" value="Genomic_DNA"/>
</dbReference>
<dbReference type="Proteomes" id="UP000747399">
    <property type="component" value="Unassembled WGS sequence"/>
</dbReference>
<organism evidence="1 2">
    <name type="scientific">Volvox africanus</name>
    <dbReference type="NCBI Taxonomy" id="51714"/>
    <lineage>
        <taxon>Eukaryota</taxon>
        <taxon>Viridiplantae</taxon>
        <taxon>Chlorophyta</taxon>
        <taxon>core chlorophytes</taxon>
        <taxon>Chlorophyceae</taxon>
        <taxon>CS clade</taxon>
        <taxon>Chlamydomonadales</taxon>
        <taxon>Volvocaceae</taxon>
        <taxon>Volvox</taxon>
    </lineage>
</organism>
<dbReference type="AlphaFoldDB" id="A0A8J4BBI6"/>
<feature type="non-terminal residue" evidence="1">
    <location>
        <position position="1"/>
    </location>
</feature>
<evidence type="ECO:0000313" key="1">
    <source>
        <dbReference type="EMBL" id="GIL57432.1"/>
    </source>
</evidence>
<sequence length="107" mass="11143">AKSTIRMCITVGGLKLPQQTSTTGIRGAEEQVLQLSLSVGRGTFPEGIFVAVTLFSVASAAIGPTAPSADTVAVYSHKEAIVATAAVAAVAKYLPRREMKHFCIVPN</sequence>
<reference evidence="1" key="1">
    <citation type="journal article" date="2021" name="Proc. Natl. Acad. Sci. U.S.A.">
        <title>Three genomes in the algal genus Volvox reveal the fate of a haploid sex-determining region after a transition to homothallism.</title>
        <authorList>
            <person name="Yamamoto K."/>
            <person name="Hamaji T."/>
            <person name="Kawai-Toyooka H."/>
            <person name="Matsuzaki R."/>
            <person name="Takahashi F."/>
            <person name="Nishimura Y."/>
            <person name="Kawachi M."/>
            <person name="Noguchi H."/>
            <person name="Minakuchi Y."/>
            <person name="Umen J.G."/>
            <person name="Toyoda A."/>
            <person name="Nozaki H."/>
        </authorList>
    </citation>
    <scope>NUCLEOTIDE SEQUENCE</scope>
    <source>
        <strain evidence="1">NIES-3780</strain>
    </source>
</reference>
<accession>A0A8J4BBI6</accession>
<keyword evidence="2" id="KW-1185">Reference proteome</keyword>